<accession>A0A2Z7DBI8</accession>
<keyword evidence="2" id="KW-1185">Reference proteome</keyword>
<organism evidence="1 2">
    <name type="scientific">Dorcoceras hygrometricum</name>
    <dbReference type="NCBI Taxonomy" id="472368"/>
    <lineage>
        <taxon>Eukaryota</taxon>
        <taxon>Viridiplantae</taxon>
        <taxon>Streptophyta</taxon>
        <taxon>Embryophyta</taxon>
        <taxon>Tracheophyta</taxon>
        <taxon>Spermatophyta</taxon>
        <taxon>Magnoliopsida</taxon>
        <taxon>eudicotyledons</taxon>
        <taxon>Gunneridae</taxon>
        <taxon>Pentapetalae</taxon>
        <taxon>asterids</taxon>
        <taxon>lamiids</taxon>
        <taxon>Lamiales</taxon>
        <taxon>Gesneriaceae</taxon>
        <taxon>Didymocarpoideae</taxon>
        <taxon>Trichosporeae</taxon>
        <taxon>Loxocarpinae</taxon>
        <taxon>Dorcoceras</taxon>
    </lineage>
</organism>
<sequence>MKSPLLNLRRCWNCFAKSSAVGFALLKVQLLNSLLFKAGLTVQYLPSAESLARRQNAVVSTSSNDIVLLSLNFKYHLLDLTNPNGIVRVTSALLPPAGSPVATHYSQSPRCWFQNAAFQLNEMTSFHFFDCFPKPTVATSTIETTTYHPLCYSNQFNAELLVLRNDGVLLSRHQLLNFDHLLIFDLQVLDMLSNLHLFVIDELKVLSQAHGLRWEKPCCSTIFEGPNHDRGAVIARSKTNIKSTCWIRTMLRINGTWVIEPCADYWQQIPRVVASSIVVIPSRFSYVDTLPPVSEFFKLLKKRWADVCIEDATFVVFGKLLPVGSLNFCRAIAVVQPVSSFGFQRPTVTSWGWSQLCTEFFRYSLFSGLLTVYFSIFGSATVLIRSSLGTANIFDTDSSADSSLHFNANDISTEADAALDPFILPYSATDISASLAALRESFSKLIANQTRDSRKSGDVHSEVMCKINHVERVFLDSLAVQNEAFRGLFKSIRQEAQNDTNALSLALKAVRAQNAILSTDLASTQKEVKDLKVALSKDFDDKFADIRNDLLEFRVEAQEQLPSLGGHLAELIAFITKGNDDKQGEGSSSRPQPAS</sequence>
<dbReference type="Proteomes" id="UP000250235">
    <property type="component" value="Unassembled WGS sequence"/>
</dbReference>
<evidence type="ECO:0000313" key="2">
    <source>
        <dbReference type="Proteomes" id="UP000250235"/>
    </source>
</evidence>
<protein>
    <submittedName>
        <fullName evidence="1">Uncharacterized protein</fullName>
    </submittedName>
</protein>
<name>A0A2Z7DBI8_9LAMI</name>
<reference evidence="1 2" key="1">
    <citation type="journal article" date="2015" name="Proc. Natl. Acad. Sci. U.S.A.">
        <title>The resurrection genome of Boea hygrometrica: A blueprint for survival of dehydration.</title>
        <authorList>
            <person name="Xiao L."/>
            <person name="Yang G."/>
            <person name="Zhang L."/>
            <person name="Yang X."/>
            <person name="Zhao S."/>
            <person name="Ji Z."/>
            <person name="Zhou Q."/>
            <person name="Hu M."/>
            <person name="Wang Y."/>
            <person name="Chen M."/>
            <person name="Xu Y."/>
            <person name="Jin H."/>
            <person name="Xiao X."/>
            <person name="Hu G."/>
            <person name="Bao F."/>
            <person name="Hu Y."/>
            <person name="Wan P."/>
            <person name="Li L."/>
            <person name="Deng X."/>
            <person name="Kuang T."/>
            <person name="Xiang C."/>
            <person name="Zhu J.K."/>
            <person name="Oliver M.J."/>
            <person name="He Y."/>
        </authorList>
    </citation>
    <scope>NUCLEOTIDE SEQUENCE [LARGE SCALE GENOMIC DNA]</scope>
    <source>
        <strain evidence="2">cv. XS01</strain>
    </source>
</reference>
<evidence type="ECO:0000313" key="1">
    <source>
        <dbReference type="EMBL" id="KZV55995.1"/>
    </source>
</evidence>
<proteinExistence type="predicted"/>
<dbReference type="AlphaFoldDB" id="A0A2Z7DBI8"/>
<dbReference type="EMBL" id="KQ988425">
    <property type="protein sequence ID" value="KZV55995.1"/>
    <property type="molecule type" value="Genomic_DNA"/>
</dbReference>
<gene>
    <name evidence="1" type="ORF">F511_12053</name>
</gene>